<proteinExistence type="predicted"/>
<dbReference type="EMBL" id="UGQE01000001">
    <property type="protein sequence ID" value="STZ10355.1"/>
    <property type="molecule type" value="Genomic_DNA"/>
</dbReference>
<dbReference type="Pfam" id="PF08282">
    <property type="entry name" value="Hydrolase_3"/>
    <property type="match status" value="1"/>
</dbReference>
<sequence>MQVQYKPFQFKITIAMQILSHTTPPLAHAPKIVFFDIDDTLYIKYDNYVPPSVTTALLALKERGIMVAIATGRGICVFPPAINELIDKVGIDLFVTINGQYNEFRGEPLVDFALTSEQIRTTTDLLKRKNLAYGYMTRDAILAFDETPAMTAALTSLHIPYRVVDSFDMTTPVYQMLTFYDDNSTIDLDLPSDLKTVRWHVSGVDILDAKGSKARGIQAVLDALGLDFSEAMAFGDGLNDLEMLQAVGTGVAMGNAHPNLKAVADYVCPNHTDDGIYQGLKMLGVID</sequence>
<dbReference type="NCBIfam" id="TIGR00099">
    <property type="entry name" value="Cof-subfamily"/>
    <property type="match status" value="1"/>
</dbReference>
<dbReference type="RefSeq" id="WP_211276060.1">
    <property type="nucleotide sequence ID" value="NZ_CAACXO010000008.1"/>
</dbReference>
<dbReference type="PANTHER" id="PTHR10000">
    <property type="entry name" value="PHOSPHOSERINE PHOSPHATASE"/>
    <property type="match status" value="1"/>
</dbReference>
<dbReference type="GO" id="GO:0016791">
    <property type="term" value="F:phosphatase activity"/>
    <property type="evidence" value="ECO:0007669"/>
    <property type="project" value="TreeGrafter"/>
</dbReference>
<gene>
    <name evidence="1" type="ORF">NCTC10293_00687</name>
</gene>
<dbReference type="SFLD" id="SFLDS00003">
    <property type="entry name" value="Haloacid_Dehalogenase"/>
    <property type="match status" value="1"/>
</dbReference>
<dbReference type="PANTHER" id="PTHR10000:SF25">
    <property type="entry name" value="PHOSPHATASE YKRA-RELATED"/>
    <property type="match status" value="1"/>
</dbReference>
<dbReference type="NCBIfam" id="TIGR01484">
    <property type="entry name" value="HAD-SF-IIB"/>
    <property type="match status" value="1"/>
</dbReference>
<accession>A0A378R513</accession>
<dbReference type="Gene3D" id="3.30.1240.10">
    <property type="match status" value="1"/>
</dbReference>
<evidence type="ECO:0000313" key="1">
    <source>
        <dbReference type="EMBL" id="STZ10355.1"/>
    </source>
</evidence>
<dbReference type="InterPro" id="IPR036412">
    <property type="entry name" value="HAD-like_sf"/>
</dbReference>
<reference evidence="1 2" key="1">
    <citation type="submission" date="2018-06" db="EMBL/GenBank/DDBJ databases">
        <authorList>
            <consortium name="Pathogen Informatics"/>
            <person name="Doyle S."/>
        </authorList>
    </citation>
    <scope>NUCLEOTIDE SEQUENCE [LARGE SCALE GENOMIC DNA]</scope>
    <source>
        <strain evidence="1 2">NCTC10293</strain>
    </source>
</reference>
<dbReference type="InterPro" id="IPR000150">
    <property type="entry name" value="Cof"/>
</dbReference>
<dbReference type="SFLD" id="SFLDG01140">
    <property type="entry name" value="C2.B:_Phosphomannomutase_and_P"/>
    <property type="match status" value="1"/>
</dbReference>
<dbReference type="InterPro" id="IPR006379">
    <property type="entry name" value="HAD-SF_hydro_IIB"/>
</dbReference>
<dbReference type="SUPFAM" id="SSF56784">
    <property type="entry name" value="HAD-like"/>
    <property type="match status" value="1"/>
</dbReference>
<protein>
    <submittedName>
        <fullName evidence="1">Bifunctional phosphatase/peptidyl-prolyl cis-trans isomerase</fullName>
    </submittedName>
</protein>
<organism evidence="1 2">
    <name type="scientific">Moraxella caviae</name>
    <dbReference type="NCBI Taxonomy" id="34060"/>
    <lineage>
        <taxon>Bacteria</taxon>
        <taxon>Pseudomonadati</taxon>
        <taxon>Pseudomonadota</taxon>
        <taxon>Gammaproteobacteria</taxon>
        <taxon>Moraxellales</taxon>
        <taxon>Moraxellaceae</taxon>
        <taxon>Moraxella</taxon>
    </lineage>
</organism>
<dbReference type="PROSITE" id="PS01229">
    <property type="entry name" value="COF_2"/>
    <property type="match status" value="1"/>
</dbReference>
<dbReference type="GO" id="GO:0000287">
    <property type="term" value="F:magnesium ion binding"/>
    <property type="evidence" value="ECO:0007669"/>
    <property type="project" value="UniProtKB-ARBA"/>
</dbReference>
<name>A0A378R513_9GAMM</name>
<dbReference type="AlphaFoldDB" id="A0A378R513"/>
<evidence type="ECO:0000313" key="2">
    <source>
        <dbReference type="Proteomes" id="UP000255279"/>
    </source>
</evidence>
<dbReference type="InterPro" id="IPR023214">
    <property type="entry name" value="HAD_sf"/>
</dbReference>
<dbReference type="GO" id="GO:0005829">
    <property type="term" value="C:cytosol"/>
    <property type="evidence" value="ECO:0007669"/>
    <property type="project" value="TreeGrafter"/>
</dbReference>
<dbReference type="GO" id="GO:0016853">
    <property type="term" value="F:isomerase activity"/>
    <property type="evidence" value="ECO:0007669"/>
    <property type="project" value="UniProtKB-KW"/>
</dbReference>
<dbReference type="Proteomes" id="UP000255279">
    <property type="component" value="Unassembled WGS sequence"/>
</dbReference>
<dbReference type="Gene3D" id="3.40.50.1000">
    <property type="entry name" value="HAD superfamily/HAD-like"/>
    <property type="match status" value="1"/>
</dbReference>
<keyword evidence="1" id="KW-0413">Isomerase</keyword>